<keyword evidence="8" id="KW-1185">Reference proteome</keyword>
<dbReference type="Proteomes" id="UP000016519">
    <property type="component" value="Unassembled WGS sequence"/>
</dbReference>
<evidence type="ECO:0000259" key="6">
    <source>
        <dbReference type="Pfam" id="PF01048"/>
    </source>
</evidence>
<dbReference type="InterPro" id="IPR010049">
    <property type="entry name" value="MTA_SAH_Nsdase"/>
</dbReference>
<evidence type="ECO:0000256" key="2">
    <source>
        <dbReference type="ARBA" id="ARBA00011974"/>
    </source>
</evidence>
<organism evidence="7 8">
    <name type="scientific">Alloscardovia omnicolens F0580</name>
    <dbReference type="NCBI Taxonomy" id="1321816"/>
    <lineage>
        <taxon>Bacteria</taxon>
        <taxon>Bacillati</taxon>
        <taxon>Actinomycetota</taxon>
        <taxon>Actinomycetes</taxon>
        <taxon>Bifidobacteriales</taxon>
        <taxon>Bifidobacteriaceae</taxon>
        <taxon>Alloscardovia</taxon>
    </lineage>
</organism>
<evidence type="ECO:0000313" key="7">
    <source>
        <dbReference type="EMBL" id="ERH29687.1"/>
    </source>
</evidence>
<dbReference type="GO" id="GO:0008930">
    <property type="term" value="F:methylthioadenosine nucleosidase activity"/>
    <property type="evidence" value="ECO:0007669"/>
    <property type="project" value="InterPro"/>
</dbReference>
<dbReference type="Pfam" id="PF01048">
    <property type="entry name" value="PNP_UDP_1"/>
    <property type="match status" value="1"/>
</dbReference>
<dbReference type="CDD" id="cd09008">
    <property type="entry name" value="MTAN"/>
    <property type="match status" value="1"/>
</dbReference>
<gene>
    <name evidence="7" type="ORF">HMPREF9244_01595</name>
</gene>
<reference evidence="7 8" key="1">
    <citation type="submission" date="2013-08" db="EMBL/GenBank/DDBJ databases">
        <authorList>
            <person name="Weinstock G."/>
            <person name="Sodergren E."/>
            <person name="Wylie T."/>
            <person name="Fulton L."/>
            <person name="Fulton R."/>
            <person name="Fronick C."/>
            <person name="O'Laughlin M."/>
            <person name="Godfrey J."/>
            <person name="Miner T."/>
            <person name="Herter B."/>
            <person name="Appelbaum E."/>
            <person name="Cordes M."/>
            <person name="Lek S."/>
            <person name="Wollam A."/>
            <person name="Pepin K.H."/>
            <person name="Palsikar V.B."/>
            <person name="Mitreva M."/>
            <person name="Wilson R.K."/>
        </authorList>
    </citation>
    <scope>NUCLEOTIDE SEQUENCE [LARGE SCALE GENOMIC DNA]</scope>
    <source>
        <strain evidence="7 8">F0580</strain>
    </source>
</reference>
<dbReference type="PANTHER" id="PTHR46832">
    <property type="entry name" value="5'-METHYLTHIOADENOSINE/S-ADENOSYLHOMOCYSTEINE NUCLEOSIDASE"/>
    <property type="match status" value="1"/>
</dbReference>
<dbReference type="PATRIC" id="fig|1321816.3.peg.1406"/>
<protein>
    <recommendedName>
        <fullName evidence="2">adenosylhomocysteine nucleosidase</fullName>
        <ecNumber evidence="2">3.2.2.9</ecNumber>
    </recommendedName>
</protein>
<sequence length="234" mass="24852">MEGHSMAQRTLAVIGAMDVEVDLLAKSLDEVYEHKSAGVTIFDGRLPGTDVRVVATVAGMGTVNAAATAQHLIDVYAPEALLFSGIAGNLTNHLHINDVVLGKTLVYLDTDMRMISQAPPFTNEYHSDEKLLAVADEVLNKLGIEHIAGTIATGNLFIEGDAAAKVKAATGADAVEMEGAAIAHVAARNEVPSLVIRALSDNADTEYETFREFDVSEYADNAARIVMEIICSLA</sequence>
<comment type="pathway">
    <text evidence="1">Amino-acid biosynthesis; L-methionine biosynthesis via salvage pathway; S-methyl-5-thio-alpha-D-ribose 1-phosphate from S-methyl-5'-thioadenosine (hydrolase route): step 1/2.</text>
</comment>
<dbReference type="GO" id="GO:0008782">
    <property type="term" value="F:adenosylhomocysteine nucleosidase activity"/>
    <property type="evidence" value="ECO:0007669"/>
    <property type="project" value="UniProtKB-EC"/>
</dbReference>
<dbReference type="GO" id="GO:0009164">
    <property type="term" value="P:nucleoside catabolic process"/>
    <property type="evidence" value="ECO:0007669"/>
    <property type="project" value="InterPro"/>
</dbReference>
<dbReference type="SUPFAM" id="SSF53167">
    <property type="entry name" value="Purine and uridine phosphorylases"/>
    <property type="match status" value="1"/>
</dbReference>
<evidence type="ECO:0000256" key="1">
    <source>
        <dbReference type="ARBA" id="ARBA00004945"/>
    </source>
</evidence>
<comment type="caution">
    <text evidence="7">The sequence shown here is derived from an EMBL/GenBank/DDBJ whole genome shotgun (WGS) entry which is preliminary data.</text>
</comment>
<keyword evidence="4" id="KW-0378">Hydrolase</keyword>
<dbReference type="NCBIfam" id="TIGR01704">
    <property type="entry name" value="MTA_SAH-Nsdase"/>
    <property type="match status" value="1"/>
</dbReference>
<evidence type="ECO:0000256" key="4">
    <source>
        <dbReference type="ARBA" id="ARBA00022801"/>
    </source>
</evidence>
<dbReference type="Gene3D" id="3.40.50.1580">
    <property type="entry name" value="Nucleoside phosphorylase domain"/>
    <property type="match status" value="1"/>
</dbReference>
<dbReference type="EMBL" id="AWSI01000042">
    <property type="protein sequence ID" value="ERH29687.1"/>
    <property type="molecule type" value="Genomic_DNA"/>
</dbReference>
<feature type="domain" description="Nucleoside phosphorylase" evidence="6">
    <location>
        <begin position="10"/>
        <end position="230"/>
    </location>
</feature>
<dbReference type="HOGENOM" id="CLU_031248_2_0_11"/>
<dbReference type="UniPathway" id="UPA00904">
    <property type="reaction ID" value="UER00871"/>
</dbReference>
<dbReference type="GO" id="GO:0005829">
    <property type="term" value="C:cytosol"/>
    <property type="evidence" value="ECO:0007669"/>
    <property type="project" value="TreeGrafter"/>
</dbReference>
<dbReference type="STRING" id="419015.HMPREF3214_00818"/>
<evidence type="ECO:0000256" key="5">
    <source>
        <dbReference type="ARBA" id="ARBA00023167"/>
    </source>
</evidence>
<proteinExistence type="predicted"/>
<name>U1SGA1_9BIFI</name>
<dbReference type="PANTHER" id="PTHR46832:SF1">
    <property type="entry name" value="5'-METHYLTHIOADENOSINE_S-ADENOSYLHOMOCYSTEINE NUCLEOSIDASE"/>
    <property type="match status" value="1"/>
</dbReference>
<dbReference type="GO" id="GO:0019509">
    <property type="term" value="P:L-methionine salvage from methylthioadenosine"/>
    <property type="evidence" value="ECO:0007669"/>
    <property type="project" value="UniProtKB-UniPathway"/>
</dbReference>
<dbReference type="InterPro" id="IPR035994">
    <property type="entry name" value="Nucleoside_phosphorylase_sf"/>
</dbReference>
<dbReference type="AlphaFoldDB" id="U1SGA1"/>
<evidence type="ECO:0000313" key="8">
    <source>
        <dbReference type="Proteomes" id="UP000016519"/>
    </source>
</evidence>
<keyword evidence="5" id="KW-0486">Methionine biosynthesis</keyword>
<evidence type="ECO:0000256" key="3">
    <source>
        <dbReference type="ARBA" id="ARBA00022605"/>
    </source>
</evidence>
<accession>U1SGA1</accession>
<keyword evidence="3" id="KW-0028">Amino-acid biosynthesis</keyword>
<dbReference type="EC" id="3.2.2.9" evidence="2"/>
<dbReference type="GO" id="GO:0019284">
    <property type="term" value="P:L-methionine salvage from S-adenosylmethionine"/>
    <property type="evidence" value="ECO:0007669"/>
    <property type="project" value="TreeGrafter"/>
</dbReference>
<dbReference type="InterPro" id="IPR000845">
    <property type="entry name" value="Nucleoside_phosphorylase_d"/>
</dbReference>